<dbReference type="PANTHER" id="PTHR33121:SF70">
    <property type="entry name" value="SIGNALING PROTEIN YKOW"/>
    <property type="match status" value="1"/>
</dbReference>
<dbReference type="CDD" id="cd01948">
    <property type="entry name" value="EAL"/>
    <property type="match status" value="1"/>
</dbReference>
<dbReference type="InterPro" id="IPR035919">
    <property type="entry name" value="EAL_sf"/>
</dbReference>
<dbReference type="InterPro" id="IPR001633">
    <property type="entry name" value="EAL_dom"/>
</dbReference>
<dbReference type="PANTHER" id="PTHR33121">
    <property type="entry name" value="CYCLIC DI-GMP PHOSPHODIESTERASE PDEF"/>
    <property type="match status" value="1"/>
</dbReference>
<keyword evidence="4" id="KW-1185">Reference proteome</keyword>
<dbReference type="EMBL" id="QORL01000008">
    <property type="protein sequence ID" value="TFF78382.1"/>
    <property type="molecule type" value="Genomic_DNA"/>
</dbReference>
<proteinExistence type="predicted"/>
<dbReference type="Proteomes" id="UP000297720">
    <property type="component" value="Unassembled WGS sequence"/>
</dbReference>
<dbReference type="GO" id="GO:0071111">
    <property type="term" value="F:cyclic-guanylate-specific phosphodiesterase activity"/>
    <property type="evidence" value="ECO:0007669"/>
    <property type="project" value="InterPro"/>
</dbReference>
<accession>A0A5F0KD24</accession>
<dbReference type="PROSITE" id="PS50883">
    <property type="entry name" value="EAL"/>
    <property type="match status" value="1"/>
</dbReference>
<evidence type="ECO:0000259" key="1">
    <source>
        <dbReference type="PROSITE" id="PS50883"/>
    </source>
</evidence>
<feature type="non-terminal residue" evidence="3">
    <location>
        <position position="1"/>
    </location>
</feature>
<dbReference type="SUPFAM" id="SSF141868">
    <property type="entry name" value="EAL domain-like"/>
    <property type="match status" value="1"/>
</dbReference>
<dbReference type="AlphaFoldDB" id="A0A5F0KD24"/>
<dbReference type="RefSeq" id="WP_209279871.1">
    <property type="nucleotide sequence ID" value="NZ_QORK01000008.1"/>
</dbReference>
<evidence type="ECO:0000313" key="2">
    <source>
        <dbReference type="EMBL" id="TFF78382.1"/>
    </source>
</evidence>
<protein>
    <submittedName>
        <fullName evidence="3">EAL domain-containing protein</fullName>
    </submittedName>
</protein>
<dbReference type="Gene3D" id="3.40.50.2300">
    <property type="match status" value="1"/>
</dbReference>
<feature type="domain" description="EAL" evidence="1">
    <location>
        <begin position="101"/>
        <end position="354"/>
    </location>
</feature>
<organism evidence="3 5">
    <name type="scientific">Aeromonas taiwanensis</name>
    <dbReference type="NCBI Taxonomy" id="633417"/>
    <lineage>
        <taxon>Bacteria</taxon>
        <taxon>Pseudomonadati</taxon>
        <taxon>Pseudomonadota</taxon>
        <taxon>Gammaproteobacteria</taxon>
        <taxon>Aeromonadales</taxon>
        <taxon>Aeromonadaceae</taxon>
        <taxon>Aeromonas</taxon>
    </lineage>
</organism>
<reference evidence="3 5" key="1">
    <citation type="submission" date="2018-06" db="EMBL/GenBank/DDBJ databases">
        <title>Occurrence of a novel blaKPC-2- and qnrS2- harbouring IncP6 plasmid from Aeromonas taiwanensis isolates recovered from the river sediments.</title>
        <authorList>
            <person name="Zheng B."/>
            <person name="Yu X."/>
            <person name="Xiao Y."/>
        </authorList>
    </citation>
    <scope>NUCLEOTIDE SEQUENCE [LARGE SCALE GENOMIC DNA]</scope>
    <source>
        <strain evidence="2 4">1713</strain>
        <strain evidence="3 5">198</strain>
    </source>
</reference>
<dbReference type="Gene3D" id="3.20.20.450">
    <property type="entry name" value="EAL domain"/>
    <property type="match status" value="1"/>
</dbReference>
<evidence type="ECO:0000313" key="5">
    <source>
        <dbReference type="Proteomes" id="UP000297914"/>
    </source>
</evidence>
<gene>
    <name evidence="2" type="ORF">DRM93_05610</name>
    <name evidence="3" type="ORF">DRM94_05610</name>
</gene>
<dbReference type="InterPro" id="IPR011006">
    <property type="entry name" value="CheY-like_superfamily"/>
</dbReference>
<dbReference type="Proteomes" id="UP000297914">
    <property type="component" value="Unassembled WGS sequence"/>
</dbReference>
<sequence length="357" mass="39736">GSRDDRHLFPVKSLSVNAYNMPGMDGVSFLRSLAQWEAPCPVLLVSAASADVLHAVVQMAALEGVTVCHSLQKPVSRQQLQEQLGHLPKPLTTPHTEPHAFSPNRQELQQALDEQQFEAYFQPQVQADTGVLTGVEALARWEHPTRGTLSPACFIEPLQRHHLMAELSWQMLGQSIAHCRQWLALGMEIQVSVNVPPSALTKATFADRVIALLEYHGLPGRLLCLEITETEDYGDLPSLLETASRLRLHGVELAIDDFGTGHASLLHLVQSPVSTLKIDRVFVANMQKDARYRSAVHLSLGMASDLDMHTVAEGVETQEQIQMLREMGCHSLQGFYFSPALPARDLVPWWQHRQTMM</sequence>
<dbReference type="InterPro" id="IPR050706">
    <property type="entry name" value="Cyclic-di-GMP_PDE-like"/>
</dbReference>
<dbReference type="SMART" id="SM00052">
    <property type="entry name" value="EAL"/>
    <property type="match status" value="1"/>
</dbReference>
<dbReference type="EMBL" id="QORK01000008">
    <property type="protein sequence ID" value="TFF82442.1"/>
    <property type="molecule type" value="Genomic_DNA"/>
</dbReference>
<comment type="caution">
    <text evidence="3">The sequence shown here is derived from an EMBL/GenBank/DDBJ whole genome shotgun (WGS) entry which is preliminary data.</text>
</comment>
<evidence type="ECO:0000313" key="3">
    <source>
        <dbReference type="EMBL" id="TFF82442.1"/>
    </source>
</evidence>
<name>A0A5F0KD24_9GAMM</name>
<dbReference type="SUPFAM" id="SSF52172">
    <property type="entry name" value="CheY-like"/>
    <property type="match status" value="1"/>
</dbReference>
<evidence type="ECO:0000313" key="4">
    <source>
        <dbReference type="Proteomes" id="UP000297720"/>
    </source>
</evidence>
<dbReference type="Pfam" id="PF00563">
    <property type="entry name" value="EAL"/>
    <property type="match status" value="1"/>
</dbReference>